<dbReference type="AlphaFoldDB" id="A0A1A8TDL1"/>
<evidence type="ECO:0000313" key="2">
    <source>
        <dbReference type="Proteomes" id="UP000092544"/>
    </source>
</evidence>
<dbReference type="OrthoDB" id="6106736at2"/>
<gene>
    <name evidence="1" type="ORF">MSP8886_01812</name>
</gene>
<proteinExistence type="predicted"/>
<evidence type="ECO:0000313" key="1">
    <source>
        <dbReference type="EMBL" id="SBS30433.1"/>
    </source>
</evidence>
<dbReference type="STRING" id="1792290.MSP8886_01812"/>
<dbReference type="Proteomes" id="UP000092544">
    <property type="component" value="Unassembled WGS sequence"/>
</dbReference>
<keyword evidence="2" id="KW-1185">Reference proteome</keyword>
<reference evidence="1 2" key="1">
    <citation type="submission" date="2016-06" db="EMBL/GenBank/DDBJ databases">
        <authorList>
            <person name="Kjaerup R.B."/>
            <person name="Dalgaard T.S."/>
            <person name="Juul-Madsen H.R."/>
        </authorList>
    </citation>
    <scope>NUCLEOTIDE SEQUENCE [LARGE SCALE GENOMIC DNA]</scope>
    <source>
        <strain evidence="1 2">CECT 8886</strain>
    </source>
</reference>
<organism evidence="1 2">
    <name type="scientific">Marinomonas spartinae</name>
    <dbReference type="NCBI Taxonomy" id="1792290"/>
    <lineage>
        <taxon>Bacteria</taxon>
        <taxon>Pseudomonadati</taxon>
        <taxon>Pseudomonadota</taxon>
        <taxon>Gammaproteobacteria</taxon>
        <taxon>Oceanospirillales</taxon>
        <taxon>Oceanospirillaceae</taxon>
        <taxon>Marinomonas</taxon>
    </lineage>
</organism>
<protein>
    <submittedName>
        <fullName evidence="1">Uncharacterized protein</fullName>
    </submittedName>
</protein>
<accession>A0A1A8TDL1</accession>
<name>A0A1A8TDL1_9GAMM</name>
<dbReference type="EMBL" id="FLOB01000003">
    <property type="protein sequence ID" value="SBS30433.1"/>
    <property type="molecule type" value="Genomic_DNA"/>
</dbReference>
<sequence>MKIILSPVASNKTTKVSVSDLVLTIDGVDVDLSQIPEGGQADGELPLIGVVTREEATIQYKYDSSKAKPSQSTDWADYTFDVNNGDVPSPIVWKEA</sequence>
<dbReference type="RefSeq" id="WP_067015228.1">
    <property type="nucleotide sequence ID" value="NZ_FLOB01000003.1"/>
</dbReference>